<accession>A0ABT6XBU7</accession>
<dbReference type="EMBL" id="JASGBI010000001">
    <property type="protein sequence ID" value="MDI9237613.1"/>
    <property type="molecule type" value="Genomic_DNA"/>
</dbReference>
<sequence>MNRMIRDSMLALLLLPPHAIAAEPATTAAPVITPPIPVTAPAVQPPGTVLPPMKFLASVAQDDILKALKADPAFANLDKELAGSPLTLVVTHTVRPTAAGTAAGLLSAVLSGGSLGILPMVTNDRLVVRYEVLLNGKTVTSYTFERTATRAQSIWTAGSDNTDGLGKGGVEWVKSTAAEVTAKIRQDPAMLAVRDEIEFYFPAQAVASATADAKP</sequence>
<comment type="caution">
    <text evidence="2">The sequence shown here is derived from an EMBL/GenBank/DDBJ whole genome shotgun (WGS) entry which is preliminary data.</text>
</comment>
<keyword evidence="1" id="KW-0732">Signal</keyword>
<dbReference type="RefSeq" id="WP_283211124.1">
    <property type="nucleotide sequence ID" value="NZ_JASGBI010000001.1"/>
</dbReference>
<evidence type="ECO:0000256" key="1">
    <source>
        <dbReference type="SAM" id="SignalP"/>
    </source>
</evidence>
<dbReference type="Proteomes" id="UP001321580">
    <property type="component" value="Unassembled WGS sequence"/>
</dbReference>
<name>A0ABT6XBU7_9GAMM</name>
<feature type="signal peptide" evidence="1">
    <location>
        <begin position="1"/>
        <end position="21"/>
    </location>
</feature>
<gene>
    <name evidence="2" type="ORF">QLQ15_01650</name>
</gene>
<keyword evidence="3" id="KW-1185">Reference proteome</keyword>
<evidence type="ECO:0008006" key="4">
    <source>
        <dbReference type="Google" id="ProtNLM"/>
    </source>
</evidence>
<evidence type="ECO:0000313" key="2">
    <source>
        <dbReference type="EMBL" id="MDI9237613.1"/>
    </source>
</evidence>
<protein>
    <recommendedName>
        <fullName evidence="4">DUF3313 domain-containing protein</fullName>
    </recommendedName>
</protein>
<proteinExistence type="predicted"/>
<organism evidence="2 3">
    <name type="scientific">Lysobacter stagni</name>
    <dbReference type="NCBI Taxonomy" id="3045172"/>
    <lineage>
        <taxon>Bacteria</taxon>
        <taxon>Pseudomonadati</taxon>
        <taxon>Pseudomonadota</taxon>
        <taxon>Gammaproteobacteria</taxon>
        <taxon>Lysobacterales</taxon>
        <taxon>Lysobacteraceae</taxon>
        <taxon>Lysobacter</taxon>
    </lineage>
</organism>
<feature type="chain" id="PRO_5045093870" description="DUF3313 domain-containing protein" evidence="1">
    <location>
        <begin position="22"/>
        <end position="215"/>
    </location>
</feature>
<reference evidence="2 3" key="1">
    <citation type="submission" date="2023-05" db="EMBL/GenBank/DDBJ databases">
        <title>Lysobacter sp. strain LF1 Genome sequencing and assembly.</title>
        <authorList>
            <person name="Jung Y."/>
        </authorList>
    </citation>
    <scope>NUCLEOTIDE SEQUENCE [LARGE SCALE GENOMIC DNA]</scope>
    <source>
        <strain evidence="2 3">LF1</strain>
    </source>
</reference>
<evidence type="ECO:0000313" key="3">
    <source>
        <dbReference type="Proteomes" id="UP001321580"/>
    </source>
</evidence>